<evidence type="ECO:0000256" key="3">
    <source>
        <dbReference type="RuleBase" id="RU003737"/>
    </source>
</evidence>
<sequence length="418" mass="45303">MRAGHRSCVARTKAVEGGDTVMTVPSHVLAHALCFDGPVYVYDLAVLRQRLARLEALPVRRKRIHFATMANDNPQVLCEIAAAGHGVFVNSARHLALALSAGFTPNRVIFASSNMTAAEMRHCHTCGVHLVLDSLAQVETFDSLASPGTAVGVRVNVGSAIDTPEIGNEPSYRFGLLPAELNAAVERVRRLRICGVHSYFGTDIMAPETLAEGLRRLVRVAASLPDLSYVDSGGGLGVPEDPDAPEFDLKTYGGLAAAELAELESRLGRPIELVIEPGRWLVAPIGWFFARVVDIKRRPDRIFAGTSASVAQFPRPLVYPDRAHHACEIMTGERPRALADRPVWLSGNSTYSRDFLARAVTLPEPEVGDLIAFHHAGAYCRSMVTRFLGKEMPAEIALNATVRHNARPEQAALLSVAD</sequence>
<protein>
    <recommendedName>
        <fullName evidence="8">Diaminopimelate decarboxylase</fullName>
    </recommendedName>
</protein>
<dbReference type="Proteomes" id="UP000515465">
    <property type="component" value="Plasmid p_3"/>
</dbReference>
<keyword evidence="6" id="KW-0614">Plasmid</keyword>
<geneLocation type="plasmid" evidence="6 7">
    <name>p_3</name>
</geneLocation>
<dbReference type="Gene3D" id="2.40.37.10">
    <property type="entry name" value="Lyase, Ornithine Decarboxylase, Chain A, domain 1"/>
    <property type="match status" value="1"/>
</dbReference>
<organism evidence="6 7">
    <name type="scientific">Mesorhizobium huakuii</name>
    <dbReference type="NCBI Taxonomy" id="28104"/>
    <lineage>
        <taxon>Bacteria</taxon>
        <taxon>Pseudomonadati</taxon>
        <taxon>Pseudomonadota</taxon>
        <taxon>Alphaproteobacteria</taxon>
        <taxon>Hyphomicrobiales</taxon>
        <taxon>Phyllobacteriaceae</taxon>
        <taxon>Mesorhizobium</taxon>
    </lineage>
</organism>
<evidence type="ECO:0008006" key="8">
    <source>
        <dbReference type="Google" id="ProtNLM"/>
    </source>
</evidence>
<reference evidence="7" key="1">
    <citation type="journal article" date="2020" name="Mol. Plant Microbe">
        <title>Rhizobial microsymbionts of the narrowly endemic Oxytropis species growing in Kamchatka are characterized by significant genetic diversity and possess a set of genes that are associated with T3SS and T6SS secretion systems and can affect the development of symbiosis.</title>
        <authorList>
            <person name="Safronova V."/>
            <person name="Guro P."/>
            <person name="Sazanova A."/>
            <person name="Kuznetsova I."/>
            <person name="Belimov A."/>
            <person name="Yakubov V."/>
            <person name="Chirak E."/>
            <person name="Afonin A."/>
            <person name="Gogolev Y."/>
            <person name="Andronov E."/>
            <person name="Tikhonovich I."/>
        </authorList>
    </citation>
    <scope>NUCLEOTIDE SEQUENCE [LARGE SCALE GENOMIC DNA]</scope>
    <source>
        <strain evidence="7">583</strain>
        <plasmid evidence="7">p_3</plasmid>
    </source>
</reference>
<evidence type="ECO:0000256" key="1">
    <source>
        <dbReference type="ARBA" id="ARBA00001933"/>
    </source>
</evidence>
<keyword evidence="2" id="KW-0663">Pyridoxal phosphate</keyword>
<dbReference type="SUPFAM" id="SSF51419">
    <property type="entry name" value="PLP-binding barrel"/>
    <property type="match status" value="1"/>
</dbReference>
<comment type="similarity">
    <text evidence="3">Belongs to the Orn/Lys/Arg decarboxylase class-II family.</text>
</comment>
<dbReference type="Pfam" id="PF00278">
    <property type="entry name" value="Orn_DAP_Arg_deC"/>
    <property type="match status" value="1"/>
</dbReference>
<dbReference type="InterPro" id="IPR029066">
    <property type="entry name" value="PLP-binding_barrel"/>
</dbReference>
<comment type="cofactor">
    <cofactor evidence="1">
        <name>pyridoxal 5'-phosphate</name>
        <dbReference type="ChEBI" id="CHEBI:597326"/>
    </cofactor>
</comment>
<dbReference type="EMBL" id="CP050298">
    <property type="protein sequence ID" value="QND61851.1"/>
    <property type="molecule type" value="Genomic_DNA"/>
</dbReference>
<dbReference type="InterPro" id="IPR022643">
    <property type="entry name" value="De-COase2_C"/>
</dbReference>
<dbReference type="PANTHER" id="PTHR43727:SF2">
    <property type="entry name" value="GROUP IV DECARBOXYLASE"/>
    <property type="match status" value="1"/>
</dbReference>
<dbReference type="InterPro" id="IPR009006">
    <property type="entry name" value="Ala_racemase/Decarboxylase_C"/>
</dbReference>
<proteinExistence type="inferred from homology"/>
<name>A0A7G6T519_9HYPH</name>
<dbReference type="PRINTS" id="PR01179">
    <property type="entry name" value="ODADCRBXLASE"/>
</dbReference>
<gene>
    <name evidence="6" type="ORF">HB778_37345</name>
</gene>
<evidence type="ECO:0000256" key="2">
    <source>
        <dbReference type="ARBA" id="ARBA00022898"/>
    </source>
</evidence>
<evidence type="ECO:0000313" key="6">
    <source>
        <dbReference type="EMBL" id="QND61851.1"/>
    </source>
</evidence>
<evidence type="ECO:0000259" key="5">
    <source>
        <dbReference type="Pfam" id="PF02784"/>
    </source>
</evidence>
<dbReference type="InterPro" id="IPR000183">
    <property type="entry name" value="Orn/DAP/Arg_de-COase"/>
</dbReference>
<evidence type="ECO:0000259" key="4">
    <source>
        <dbReference type="Pfam" id="PF00278"/>
    </source>
</evidence>
<dbReference type="GO" id="GO:0009089">
    <property type="term" value="P:lysine biosynthetic process via diaminopimelate"/>
    <property type="evidence" value="ECO:0007669"/>
    <property type="project" value="TreeGrafter"/>
</dbReference>
<evidence type="ECO:0000313" key="7">
    <source>
        <dbReference type="Proteomes" id="UP000515465"/>
    </source>
</evidence>
<dbReference type="InterPro" id="IPR022644">
    <property type="entry name" value="De-COase2_N"/>
</dbReference>
<dbReference type="AlphaFoldDB" id="A0A7G6T519"/>
<accession>A0A7G6T519</accession>
<dbReference type="PANTHER" id="PTHR43727">
    <property type="entry name" value="DIAMINOPIMELATE DECARBOXYLASE"/>
    <property type="match status" value="1"/>
</dbReference>
<dbReference type="SUPFAM" id="SSF50621">
    <property type="entry name" value="Alanine racemase C-terminal domain-like"/>
    <property type="match status" value="1"/>
</dbReference>
<dbReference type="Gene3D" id="3.20.20.10">
    <property type="entry name" value="Alanine racemase"/>
    <property type="match status" value="1"/>
</dbReference>
<dbReference type="GO" id="GO:0008836">
    <property type="term" value="F:diaminopimelate decarboxylase activity"/>
    <property type="evidence" value="ECO:0007669"/>
    <property type="project" value="TreeGrafter"/>
</dbReference>
<feature type="domain" description="Orn/DAP/Arg decarboxylase 2 C-terminal" evidence="4">
    <location>
        <begin position="40"/>
        <end position="377"/>
    </location>
</feature>
<feature type="domain" description="Orn/DAP/Arg decarboxylase 2 N-terminal" evidence="5">
    <location>
        <begin position="53"/>
        <end position="283"/>
    </location>
</feature>
<dbReference type="Pfam" id="PF02784">
    <property type="entry name" value="Orn_Arg_deC_N"/>
    <property type="match status" value="1"/>
</dbReference>